<evidence type="ECO:0000256" key="1">
    <source>
        <dbReference type="SAM" id="SignalP"/>
    </source>
</evidence>
<reference evidence="2 3" key="1">
    <citation type="submission" date="2015-01" db="EMBL/GenBank/DDBJ databases">
        <title>Evolution of Trichinella species and genotypes.</title>
        <authorList>
            <person name="Korhonen P.K."/>
            <person name="Edoardo P."/>
            <person name="Giuseppe L.R."/>
            <person name="Gasser R.B."/>
        </authorList>
    </citation>
    <scope>NUCLEOTIDE SEQUENCE [LARGE SCALE GENOMIC DNA]</scope>
    <source>
        <strain evidence="2">ISS1029</strain>
    </source>
</reference>
<protein>
    <recommendedName>
        <fullName evidence="4">Secreted protein</fullName>
    </recommendedName>
</protein>
<keyword evidence="3" id="KW-1185">Reference proteome</keyword>
<name>A0A0V1GRR3_9BILA</name>
<keyword evidence="1" id="KW-0732">Signal</keyword>
<evidence type="ECO:0000313" key="2">
    <source>
        <dbReference type="EMBL" id="KRZ01016.1"/>
    </source>
</evidence>
<feature type="chain" id="PRO_5006878568" description="Secreted protein" evidence="1">
    <location>
        <begin position="31"/>
        <end position="75"/>
    </location>
</feature>
<dbReference type="AlphaFoldDB" id="A0A0V1GRR3"/>
<organism evidence="2 3">
    <name type="scientific">Trichinella zimbabwensis</name>
    <dbReference type="NCBI Taxonomy" id="268475"/>
    <lineage>
        <taxon>Eukaryota</taxon>
        <taxon>Metazoa</taxon>
        <taxon>Ecdysozoa</taxon>
        <taxon>Nematoda</taxon>
        <taxon>Enoplea</taxon>
        <taxon>Dorylaimia</taxon>
        <taxon>Trichinellida</taxon>
        <taxon>Trichinellidae</taxon>
        <taxon>Trichinella</taxon>
    </lineage>
</organism>
<sequence length="75" mass="8410">MDTTFAFLLLVRYLVTFISFSGLYFDSAEGQTNNDRPIATDSRSVLNVTEDKTNGKDTNVIEQGCNLRNRANVQC</sequence>
<evidence type="ECO:0008006" key="4">
    <source>
        <dbReference type="Google" id="ProtNLM"/>
    </source>
</evidence>
<dbReference type="EMBL" id="JYDP01000351">
    <property type="protein sequence ID" value="KRZ01016.1"/>
    <property type="molecule type" value="Genomic_DNA"/>
</dbReference>
<evidence type="ECO:0000313" key="3">
    <source>
        <dbReference type="Proteomes" id="UP000055024"/>
    </source>
</evidence>
<accession>A0A0V1GRR3</accession>
<proteinExistence type="predicted"/>
<gene>
    <name evidence="2" type="ORF">T11_10365</name>
</gene>
<comment type="caution">
    <text evidence="2">The sequence shown here is derived from an EMBL/GenBank/DDBJ whole genome shotgun (WGS) entry which is preliminary data.</text>
</comment>
<dbReference type="Proteomes" id="UP000055024">
    <property type="component" value="Unassembled WGS sequence"/>
</dbReference>
<feature type="signal peptide" evidence="1">
    <location>
        <begin position="1"/>
        <end position="30"/>
    </location>
</feature>